<protein>
    <recommendedName>
        <fullName evidence="4">SMODS and SLOG-associating 2TM effector domain-containing protein</fullName>
    </recommendedName>
</protein>
<keyword evidence="1" id="KW-1133">Transmembrane helix</keyword>
<sequence>MKRNKYREVFETEDERSDILIAAYYQAADIRKFEIDMYWKRATYFWALIAVAFAAFFAISSAEHLSTQDKNLYLSAISSAGFIFTFAWFSVNKGSKYWQENWENHLDLLEDKITGPLYKTKLERPKNDSCLEKLIIGPQPYSVSKINQIVAVFTMLIWLFFMGSIFLNKTTISTCNIILYVPMILSVLFPLAIKLFGKSHQSEMKPKFSVRVVKHPDDQ</sequence>
<name>A0ABZ0FGG7_9GAMM</name>
<evidence type="ECO:0000313" key="3">
    <source>
        <dbReference type="Proteomes" id="UP001302667"/>
    </source>
</evidence>
<proteinExistence type="predicted"/>
<feature type="transmembrane region" description="Helical" evidence="1">
    <location>
        <begin position="149"/>
        <end position="167"/>
    </location>
</feature>
<dbReference type="InterPro" id="IPR056918">
    <property type="entry name" value="8xMP"/>
</dbReference>
<accession>A0ABZ0FGG7</accession>
<feature type="transmembrane region" description="Helical" evidence="1">
    <location>
        <begin position="179"/>
        <end position="197"/>
    </location>
</feature>
<dbReference type="Pfam" id="PF24838">
    <property type="entry name" value="8xMP"/>
    <property type="match status" value="1"/>
</dbReference>
<dbReference type="RefSeq" id="WP_317104063.1">
    <property type="nucleotide sequence ID" value="NZ_CP136584.1"/>
</dbReference>
<feature type="transmembrane region" description="Helical" evidence="1">
    <location>
        <begin position="72"/>
        <end position="91"/>
    </location>
</feature>
<feature type="transmembrane region" description="Helical" evidence="1">
    <location>
        <begin position="42"/>
        <end position="60"/>
    </location>
</feature>
<gene>
    <name evidence="2" type="ORF">RY972_09540</name>
</gene>
<organism evidence="2 3">
    <name type="scientific">Aeromonas allosaccharophila</name>
    <dbReference type="NCBI Taxonomy" id="656"/>
    <lineage>
        <taxon>Bacteria</taxon>
        <taxon>Pseudomonadati</taxon>
        <taxon>Pseudomonadota</taxon>
        <taxon>Gammaproteobacteria</taxon>
        <taxon>Aeromonadales</taxon>
        <taxon>Aeromonadaceae</taxon>
        <taxon>Aeromonas</taxon>
    </lineage>
</organism>
<keyword evidence="3" id="KW-1185">Reference proteome</keyword>
<keyword evidence="1" id="KW-0472">Membrane</keyword>
<evidence type="ECO:0000256" key="1">
    <source>
        <dbReference type="SAM" id="Phobius"/>
    </source>
</evidence>
<keyword evidence="1" id="KW-0812">Transmembrane</keyword>
<evidence type="ECO:0000313" key="2">
    <source>
        <dbReference type="EMBL" id="WOE68259.1"/>
    </source>
</evidence>
<dbReference type="Proteomes" id="UP001302667">
    <property type="component" value="Chromosome"/>
</dbReference>
<dbReference type="EMBL" id="CP136584">
    <property type="protein sequence ID" value="WOE68259.1"/>
    <property type="molecule type" value="Genomic_DNA"/>
</dbReference>
<evidence type="ECO:0008006" key="4">
    <source>
        <dbReference type="Google" id="ProtNLM"/>
    </source>
</evidence>
<reference evidence="2 3" key="1">
    <citation type="submission" date="2023-10" db="EMBL/GenBank/DDBJ databases">
        <title>Genome analysis of psychrotrophic aerobic bacterium Aeromonas allosaccharophila BIM B-1809 isolated from infected fish.</title>
        <authorList>
            <person name="Leanovich S.I."/>
            <person name="Sidarenka A.V."/>
            <person name="Akhremchuk A.E."/>
            <person name="Sikolenko M.A."/>
            <person name="Valentovich L.N."/>
        </authorList>
    </citation>
    <scope>NUCLEOTIDE SEQUENCE [LARGE SCALE GENOMIC DNA]</scope>
    <source>
        <strain evidence="2 3">BIM B-1809</strain>
    </source>
</reference>